<keyword evidence="5" id="KW-0812">Transmembrane</keyword>
<proteinExistence type="inferred from homology"/>
<evidence type="ECO:0000313" key="7">
    <source>
        <dbReference type="Proteomes" id="UP000178659"/>
    </source>
</evidence>
<dbReference type="GO" id="GO:0055052">
    <property type="term" value="C:ATP-binding cassette (ABC) transporter complex, substrate-binding subunit-containing"/>
    <property type="evidence" value="ECO:0007669"/>
    <property type="project" value="TreeGrafter"/>
</dbReference>
<feature type="transmembrane region" description="Helical" evidence="5">
    <location>
        <begin position="106"/>
        <end position="128"/>
    </location>
</feature>
<comment type="similarity">
    <text evidence="1">Belongs to the bacterial solute-binding protein 1 family.</text>
</comment>
<protein>
    <recommendedName>
        <fullName evidence="8">ABC transporter substrate-binding protein</fullName>
    </recommendedName>
</protein>
<dbReference type="Gene3D" id="3.40.190.10">
    <property type="entry name" value="Periplasmic binding protein-like II"/>
    <property type="match status" value="1"/>
</dbReference>
<dbReference type="Proteomes" id="UP000178659">
    <property type="component" value="Unassembled WGS sequence"/>
</dbReference>
<evidence type="ECO:0000256" key="3">
    <source>
        <dbReference type="ARBA" id="ARBA00022729"/>
    </source>
</evidence>
<dbReference type="PANTHER" id="PTHR30061">
    <property type="entry name" value="MALTOSE-BINDING PERIPLASMIC PROTEIN"/>
    <property type="match status" value="1"/>
</dbReference>
<evidence type="ECO:0000256" key="5">
    <source>
        <dbReference type="SAM" id="Phobius"/>
    </source>
</evidence>
<keyword evidence="5" id="KW-0472">Membrane</keyword>
<accession>A0A1G1VEU9</accession>
<feature type="region of interest" description="Disordered" evidence="4">
    <location>
        <begin position="1"/>
        <end position="56"/>
    </location>
</feature>
<dbReference type="PANTHER" id="PTHR30061:SF50">
    <property type="entry name" value="MALTOSE_MALTODEXTRIN-BINDING PERIPLASMIC PROTEIN"/>
    <property type="match status" value="1"/>
</dbReference>
<dbReference type="Pfam" id="PF01547">
    <property type="entry name" value="SBP_bac_1"/>
    <property type="match status" value="1"/>
</dbReference>
<evidence type="ECO:0008006" key="8">
    <source>
        <dbReference type="Google" id="ProtNLM"/>
    </source>
</evidence>
<name>A0A1G1VEU9_9BACT</name>
<dbReference type="GO" id="GO:0015768">
    <property type="term" value="P:maltose transport"/>
    <property type="evidence" value="ECO:0007669"/>
    <property type="project" value="TreeGrafter"/>
</dbReference>
<evidence type="ECO:0000256" key="2">
    <source>
        <dbReference type="ARBA" id="ARBA00022448"/>
    </source>
</evidence>
<gene>
    <name evidence="6" type="ORF">A3A77_01160</name>
</gene>
<feature type="compositionally biased region" description="Polar residues" evidence="4">
    <location>
        <begin position="44"/>
        <end position="56"/>
    </location>
</feature>
<keyword evidence="5" id="KW-1133">Transmembrane helix</keyword>
<dbReference type="SUPFAM" id="SSF53850">
    <property type="entry name" value="Periplasmic binding protein-like II"/>
    <property type="match status" value="1"/>
</dbReference>
<sequence>MPDPNENLQGQVFVSSEGSDVPPPPPVSDSQLNNQAQIHVAPITPQSMVDPSNNAAVSQPNVNIPVANTSDLVEPPLTSVSTVQAAGPPSTSDKPQKLSGKFPLKYLLVGLGALLFVSVISFSVWNFVINKPKPPEEVNLTYWGIWEDDATVKQLINEYQTQNKGVKITYVKQSKQDYRERLSNNLAKGGGPDIFNFHNSWVPMFSSQLSQIPTSVFDARDYQATFYPAAVKDLRNNAGIVGMPFMTDGLGLFVNEEIFKTLNKSFPTTWDELRRVASELTVRDESGRIIQAGVALGRTENVDHWEDILSLLLLQGGANLSNPTGNLAEAPLKYYTVFNNEDHVWDEALPSSTQAFASGKLAMYFAPSWRVTDVKTLNPNLSFKIVPVPQLPKNGPAQPDVNFSSYWAYGVSNKSKNSEAAWKFIKYLLSKEQLQKLSQGVAKTNLVGFPYSRVDMATLLETDQLLGVYVKEAPTAVSSYLSSNTFDGPTGINTRISGYYAQALNSVIKENKDPSEVLPQAAEGIKQVLSGYGVR</sequence>
<dbReference type="EMBL" id="MHCC01000007">
    <property type="protein sequence ID" value="OGY13889.1"/>
    <property type="molecule type" value="Genomic_DNA"/>
</dbReference>
<evidence type="ECO:0000313" key="6">
    <source>
        <dbReference type="EMBL" id="OGY13889.1"/>
    </source>
</evidence>
<reference evidence="6 7" key="1">
    <citation type="journal article" date="2016" name="Nat. Commun.">
        <title>Thousands of microbial genomes shed light on interconnected biogeochemical processes in an aquifer system.</title>
        <authorList>
            <person name="Anantharaman K."/>
            <person name="Brown C.T."/>
            <person name="Hug L.A."/>
            <person name="Sharon I."/>
            <person name="Castelle C.J."/>
            <person name="Probst A.J."/>
            <person name="Thomas B.C."/>
            <person name="Singh A."/>
            <person name="Wilkins M.J."/>
            <person name="Karaoz U."/>
            <person name="Brodie E.L."/>
            <person name="Williams K.H."/>
            <person name="Hubbard S.S."/>
            <person name="Banfield J.F."/>
        </authorList>
    </citation>
    <scope>NUCLEOTIDE SEQUENCE [LARGE SCALE GENOMIC DNA]</scope>
</reference>
<feature type="compositionally biased region" description="Polar residues" evidence="4">
    <location>
        <begin position="1"/>
        <end position="13"/>
    </location>
</feature>
<comment type="caution">
    <text evidence="6">The sequence shown here is derived from an EMBL/GenBank/DDBJ whole genome shotgun (WGS) entry which is preliminary data.</text>
</comment>
<dbReference type="GO" id="GO:0042956">
    <property type="term" value="P:maltodextrin transmembrane transport"/>
    <property type="evidence" value="ECO:0007669"/>
    <property type="project" value="TreeGrafter"/>
</dbReference>
<dbReference type="AlphaFoldDB" id="A0A1G1VEU9"/>
<dbReference type="GO" id="GO:1901982">
    <property type="term" value="F:maltose binding"/>
    <property type="evidence" value="ECO:0007669"/>
    <property type="project" value="TreeGrafter"/>
</dbReference>
<keyword evidence="2" id="KW-0813">Transport</keyword>
<evidence type="ECO:0000256" key="4">
    <source>
        <dbReference type="SAM" id="MobiDB-lite"/>
    </source>
</evidence>
<dbReference type="InterPro" id="IPR006059">
    <property type="entry name" value="SBP"/>
</dbReference>
<organism evidence="6 7">
    <name type="scientific">Candidatus Blackburnbacteria bacterium RIFCSPLOWO2_01_FULL_40_20</name>
    <dbReference type="NCBI Taxonomy" id="1797519"/>
    <lineage>
        <taxon>Bacteria</taxon>
        <taxon>Candidatus Blackburniibacteriota</taxon>
    </lineage>
</organism>
<evidence type="ECO:0000256" key="1">
    <source>
        <dbReference type="ARBA" id="ARBA00008520"/>
    </source>
</evidence>
<keyword evidence="3" id="KW-0732">Signal</keyword>